<dbReference type="EMBL" id="CZCU02000136">
    <property type="protein sequence ID" value="VXD18116.1"/>
    <property type="molecule type" value="Genomic_DNA"/>
</dbReference>
<keyword evidence="3" id="KW-1185">Reference proteome</keyword>
<feature type="domain" description="DUF2281" evidence="1">
    <location>
        <begin position="51"/>
        <end position="87"/>
    </location>
</feature>
<comment type="caution">
    <text evidence="2">The sequence shown here is derived from an EMBL/GenBank/DDBJ whole genome shotgun (WGS) entry which is preliminary data.</text>
</comment>
<name>A0A7Z9BSU0_9CYAN</name>
<gene>
    <name evidence="2" type="ORF">PL8927_600268</name>
</gene>
<evidence type="ECO:0000259" key="1">
    <source>
        <dbReference type="Pfam" id="PF10047"/>
    </source>
</evidence>
<reference evidence="2" key="1">
    <citation type="submission" date="2019-10" db="EMBL/GenBank/DDBJ databases">
        <authorList>
            <consortium name="Genoscope - CEA"/>
            <person name="William W."/>
        </authorList>
    </citation>
    <scope>NUCLEOTIDE SEQUENCE [LARGE SCALE GENOMIC DNA]</scope>
    <source>
        <strain evidence="2">BBR_PRJEB10992</strain>
    </source>
</reference>
<organism evidence="2 3">
    <name type="scientific">Planktothrix serta PCC 8927</name>
    <dbReference type="NCBI Taxonomy" id="671068"/>
    <lineage>
        <taxon>Bacteria</taxon>
        <taxon>Bacillati</taxon>
        <taxon>Cyanobacteriota</taxon>
        <taxon>Cyanophyceae</taxon>
        <taxon>Oscillatoriophycideae</taxon>
        <taxon>Oscillatoriales</taxon>
        <taxon>Microcoleaceae</taxon>
        <taxon>Planktothrix</taxon>
    </lineage>
</organism>
<protein>
    <recommendedName>
        <fullName evidence="1">DUF2281 domain-containing protein</fullName>
    </recommendedName>
</protein>
<accession>A0A7Z9BSU0</accession>
<dbReference type="AlphaFoldDB" id="A0A7Z9BSU0"/>
<evidence type="ECO:0000313" key="3">
    <source>
        <dbReference type="Proteomes" id="UP000184550"/>
    </source>
</evidence>
<sequence length="88" mass="10162">MPSLEVREFAEKINQLSLEDKQWLLQQLMQEITISDNSDLNPSNSLTKEVKKTFNITPAVQRKFGSAKGLISMSPDFDEPLEHFKDYM</sequence>
<dbReference type="InterPro" id="IPR018739">
    <property type="entry name" value="DUF2281"/>
</dbReference>
<proteinExistence type="predicted"/>
<dbReference type="Proteomes" id="UP000184550">
    <property type="component" value="Unassembled WGS sequence"/>
</dbReference>
<evidence type="ECO:0000313" key="2">
    <source>
        <dbReference type="EMBL" id="VXD18116.1"/>
    </source>
</evidence>
<dbReference type="Pfam" id="PF10047">
    <property type="entry name" value="DUF2281"/>
    <property type="match status" value="1"/>
</dbReference>